<gene>
    <name evidence="1" type="ORF">GCM10009836_23970</name>
</gene>
<organism evidence="1 2">
    <name type="scientific">Pseudonocardia ailaonensis</name>
    <dbReference type="NCBI Taxonomy" id="367279"/>
    <lineage>
        <taxon>Bacteria</taxon>
        <taxon>Bacillati</taxon>
        <taxon>Actinomycetota</taxon>
        <taxon>Actinomycetes</taxon>
        <taxon>Pseudonocardiales</taxon>
        <taxon>Pseudonocardiaceae</taxon>
        <taxon>Pseudonocardia</taxon>
    </lineage>
</organism>
<keyword evidence="2" id="KW-1185">Reference proteome</keyword>
<proteinExistence type="predicted"/>
<dbReference type="Proteomes" id="UP001500449">
    <property type="component" value="Unassembled WGS sequence"/>
</dbReference>
<comment type="caution">
    <text evidence="1">The sequence shown here is derived from an EMBL/GenBank/DDBJ whole genome shotgun (WGS) entry which is preliminary data.</text>
</comment>
<protein>
    <submittedName>
        <fullName evidence="1">Uncharacterized protein</fullName>
    </submittedName>
</protein>
<name>A0ABN2MZA6_9PSEU</name>
<evidence type="ECO:0000313" key="1">
    <source>
        <dbReference type="EMBL" id="GAA1843822.1"/>
    </source>
</evidence>
<reference evidence="1 2" key="1">
    <citation type="journal article" date="2019" name="Int. J. Syst. Evol. Microbiol.">
        <title>The Global Catalogue of Microorganisms (GCM) 10K type strain sequencing project: providing services to taxonomists for standard genome sequencing and annotation.</title>
        <authorList>
            <consortium name="The Broad Institute Genomics Platform"/>
            <consortium name="The Broad Institute Genome Sequencing Center for Infectious Disease"/>
            <person name="Wu L."/>
            <person name="Ma J."/>
        </authorList>
    </citation>
    <scope>NUCLEOTIDE SEQUENCE [LARGE SCALE GENOMIC DNA]</scope>
    <source>
        <strain evidence="1 2">JCM 16009</strain>
    </source>
</reference>
<dbReference type="EMBL" id="BAAAQK010000005">
    <property type="protein sequence ID" value="GAA1843822.1"/>
    <property type="molecule type" value="Genomic_DNA"/>
</dbReference>
<sequence length="317" mass="34547">MTSLPLPALHGESPLGFLAALGTARLMTEHTAHRPTLAWSPETGTAALHNVDLTLEDVVSELIGIVAAIPEDGVLPGLPSDFPPPGEAPDKLRLPRPDFSRFAEAVARDGGRAAERWLSSLVTDLSVDDKGRVDITLFAAPSGKQSMRTMLDKPLGLVRRNPELLREALTSWRRYPGVSGEYLDHRVLYDATDSPNGKPAERGVPGATWLALMAYPLMVSAAENGDIRTTCWQAFPRGPKRLIYPLWSAPLELDAVRALLSHPVMKRAEPGDPPELARLLSIFRIVHASRRRLAGRTFAGVLAPNDQPLEPEEALPR</sequence>
<dbReference type="RefSeq" id="WP_344415547.1">
    <property type="nucleotide sequence ID" value="NZ_BAAAQK010000005.1"/>
</dbReference>
<evidence type="ECO:0000313" key="2">
    <source>
        <dbReference type="Proteomes" id="UP001500449"/>
    </source>
</evidence>
<accession>A0ABN2MZA6</accession>